<protein>
    <submittedName>
        <fullName evidence="2">Uncharacterized protein</fullName>
    </submittedName>
</protein>
<evidence type="ECO:0000256" key="1">
    <source>
        <dbReference type="SAM" id="SignalP"/>
    </source>
</evidence>
<evidence type="ECO:0000313" key="3">
    <source>
        <dbReference type="Proteomes" id="UP000746535"/>
    </source>
</evidence>
<accession>A0ABX0YKV3</accession>
<feature type="signal peptide" evidence="1">
    <location>
        <begin position="1"/>
        <end position="17"/>
    </location>
</feature>
<reference evidence="2 3" key="1">
    <citation type="submission" date="2020-03" db="EMBL/GenBank/DDBJ databases">
        <authorList>
            <person name="Wang L."/>
            <person name="He N."/>
            <person name="Li Y."/>
            <person name="Fang Y."/>
            <person name="Zhang F."/>
        </authorList>
    </citation>
    <scope>NUCLEOTIDE SEQUENCE [LARGE SCALE GENOMIC DNA]</scope>
    <source>
        <strain evidence="3">hsmgli-8</strain>
    </source>
</reference>
<gene>
    <name evidence="2" type="ORF">HBH25_22170</name>
</gene>
<dbReference type="PROSITE" id="PS51257">
    <property type="entry name" value="PROKAR_LIPOPROTEIN"/>
    <property type="match status" value="1"/>
</dbReference>
<keyword evidence="1" id="KW-0732">Signal</keyword>
<sequence length="45" mass="4863">MIKLRLLLPLLATMTLAGCMTTERMPDGTTKIRISDDAAKSLASL</sequence>
<comment type="caution">
    <text evidence="2">The sequence shown here is derived from an EMBL/GenBank/DDBJ whole genome shotgun (WGS) entry which is preliminary data.</text>
</comment>
<keyword evidence="3" id="KW-1185">Reference proteome</keyword>
<feature type="chain" id="PRO_5046442942" evidence="1">
    <location>
        <begin position="18"/>
        <end position="45"/>
    </location>
</feature>
<proteinExistence type="predicted"/>
<dbReference type="Proteomes" id="UP000746535">
    <property type="component" value="Unassembled WGS sequence"/>
</dbReference>
<dbReference type="RefSeq" id="WP_168086117.1">
    <property type="nucleotide sequence ID" value="NZ_JAAVJI010000023.1"/>
</dbReference>
<organism evidence="2 3">
    <name type="scientific">Pseudomonas quercus</name>
    <dbReference type="NCBI Taxonomy" id="2722792"/>
    <lineage>
        <taxon>Bacteria</taxon>
        <taxon>Pseudomonadati</taxon>
        <taxon>Pseudomonadota</taxon>
        <taxon>Gammaproteobacteria</taxon>
        <taxon>Pseudomonadales</taxon>
        <taxon>Pseudomonadaceae</taxon>
        <taxon>Pseudomonas</taxon>
    </lineage>
</organism>
<dbReference type="EMBL" id="JAAVJI010000023">
    <property type="protein sequence ID" value="NJP03542.1"/>
    <property type="molecule type" value="Genomic_DNA"/>
</dbReference>
<evidence type="ECO:0000313" key="2">
    <source>
        <dbReference type="EMBL" id="NJP03542.1"/>
    </source>
</evidence>
<name>A0ABX0YKV3_9PSED</name>